<keyword evidence="1" id="KW-0812">Transmembrane</keyword>
<accession>U2P4R7</accession>
<dbReference type="EMBL" id="AWEY01000027">
    <property type="protein sequence ID" value="ERK39156.1"/>
    <property type="molecule type" value="Genomic_DNA"/>
</dbReference>
<keyword evidence="3" id="KW-1185">Reference proteome</keyword>
<organism evidence="2 3">
    <name type="scientific">Segatella baroniae F0067</name>
    <dbReference type="NCBI Taxonomy" id="1115809"/>
    <lineage>
        <taxon>Bacteria</taxon>
        <taxon>Pseudomonadati</taxon>
        <taxon>Bacteroidota</taxon>
        <taxon>Bacteroidia</taxon>
        <taxon>Bacteroidales</taxon>
        <taxon>Prevotellaceae</taxon>
        <taxon>Segatella</taxon>
    </lineage>
</organism>
<name>U2P4R7_9BACT</name>
<keyword evidence="1" id="KW-1133">Transmembrane helix</keyword>
<dbReference type="Proteomes" id="UP000016648">
    <property type="component" value="Unassembled WGS sequence"/>
</dbReference>
<dbReference type="AlphaFoldDB" id="U2P4R7"/>
<evidence type="ECO:0000313" key="3">
    <source>
        <dbReference type="Proteomes" id="UP000016648"/>
    </source>
</evidence>
<feature type="transmembrane region" description="Helical" evidence="1">
    <location>
        <begin position="6"/>
        <end position="25"/>
    </location>
</feature>
<comment type="caution">
    <text evidence="2">The sequence shown here is derived from an EMBL/GenBank/DDBJ whole genome shotgun (WGS) entry which is preliminary data.</text>
</comment>
<reference evidence="2 3" key="1">
    <citation type="submission" date="2013-08" db="EMBL/GenBank/DDBJ databases">
        <authorList>
            <person name="Durkin A.S."/>
            <person name="Haft D.R."/>
            <person name="McCorrison J."/>
            <person name="Torralba M."/>
            <person name="Gillis M."/>
            <person name="Haft D.H."/>
            <person name="Methe B."/>
            <person name="Sutton G."/>
            <person name="Nelson K.E."/>
        </authorList>
    </citation>
    <scope>NUCLEOTIDE SEQUENCE [LARGE SCALE GENOMIC DNA]</scope>
    <source>
        <strain evidence="2 3">F0067</strain>
    </source>
</reference>
<protein>
    <submittedName>
        <fullName evidence="2">Uncharacterized protein</fullName>
    </submittedName>
</protein>
<evidence type="ECO:0000256" key="1">
    <source>
        <dbReference type="SAM" id="Phobius"/>
    </source>
</evidence>
<keyword evidence="1" id="KW-0472">Membrane</keyword>
<proteinExistence type="predicted"/>
<evidence type="ECO:0000313" key="2">
    <source>
        <dbReference type="EMBL" id="ERK39156.1"/>
    </source>
</evidence>
<gene>
    <name evidence="2" type="ORF">HMPREF9135_2380</name>
</gene>
<dbReference type="PATRIC" id="fig|1115809.3.peg.1479"/>
<sequence>MNNQYKALITSNLYFHHLLIMNILLMKKEKDIFLFASIIYLTSNSMKT</sequence>